<dbReference type="CDD" id="cd06170">
    <property type="entry name" value="LuxR_C_like"/>
    <property type="match status" value="1"/>
</dbReference>
<dbReference type="GO" id="GO:0009190">
    <property type="term" value="P:cyclic nucleotide biosynthetic process"/>
    <property type="evidence" value="ECO:0007669"/>
    <property type="project" value="InterPro"/>
</dbReference>
<dbReference type="SMART" id="SM00044">
    <property type="entry name" value="CYCc"/>
    <property type="match status" value="1"/>
</dbReference>
<keyword evidence="7" id="KW-1185">Reference proteome</keyword>
<dbReference type="GO" id="GO:0004016">
    <property type="term" value="F:adenylate cyclase activity"/>
    <property type="evidence" value="ECO:0007669"/>
    <property type="project" value="UniProtKB-ARBA"/>
</dbReference>
<keyword evidence="2" id="KW-0238">DNA-binding</keyword>
<evidence type="ECO:0000259" key="4">
    <source>
        <dbReference type="PROSITE" id="PS50043"/>
    </source>
</evidence>
<dbReference type="GO" id="GO:0003677">
    <property type="term" value="F:DNA binding"/>
    <property type="evidence" value="ECO:0007669"/>
    <property type="project" value="UniProtKB-KW"/>
</dbReference>
<name>A0A6C0GHP2_9BACT</name>
<dbReference type="InterPro" id="IPR027417">
    <property type="entry name" value="P-loop_NTPase"/>
</dbReference>
<dbReference type="Gene3D" id="1.25.40.10">
    <property type="entry name" value="Tetratricopeptide repeat domain"/>
    <property type="match status" value="1"/>
</dbReference>
<accession>A0A6C0GHP2</accession>
<dbReference type="EMBL" id="CP048222">
    <property type="protein sequence ID" value="QHT67223.1"/>
    <property type="molecule type" value="Genomic_DNA"/>
</dbReference>
<dbReference type="Pfam" id="PF00196">
    <property type="entry name" value="GerE"/>
    <property type="match status" value="1"/>
</dbReference>
<dbReference type="Gene3D" id="3.40.50.300">
    <property type="entry name" value="P-loop containing nucleotide triphosphate hydrolases"/>
    <property type="match status" value="1"/>
</dbReference>
<dbReference type="RefSeq" id="WP_162443264.1">
    <property type="nucleotide sequence ID" value="NZ_CP048222.1"/>
</dbReference>
<evidence type="ECO:0000313" key="7">
    <source>
        <dbReference type="Proteomes" id="UP000480178"/>
    </source>
</evidence>
<dbReference type="InterPro" id="IPR001054">
    <property type="entry name" value="A/G_cyclase"/>
</dbReference>
<evidence type="ECO:0000256" key="2">
    <source>
        <dbReference type="ARBA" id="ARBA00023125"/>
    </source>
</evidence>
<reference evidence="6 7" key="1">
    <citation type="submission" date="2020-01" db="EMBL/GenBank/DDBJ databases">
        <authorList>
            <person name="Kim M.K."/>
        </authorList>
    </citation>
    <scope>NUCLEOTIDE SEQUENCE [LARGE SCALE GENOMIC DNA]</scope>
    <source>
        <strain evidence="6 7">172606-1</strain>
    </source>
</reference>
<dbReference type="SUPFAM" id="SSF55073">
    <property type="entry name" value="Nucleotide cyclase"/>
    <property type="match status" value="1"/>
</dbReference>
<evidence type="ECO:0008006" key="8">
    <source>
        <dbReference type="Google" id="ProtNLM"/>
    </source>
</evidence>
<keyword evidence="3" id="KW-0804">Transcription</keyword>
<organism evidence="6 7">
    <name type="scientific">Rhodocytophaga rosea</name>
    <dbReference type="NCBI Taxonomy" id="2704465"/>
    <lineage>
        <taxon>Bacteria</taxon>
        <taxon>Pseudomonadati</taxon>
        <taxon>Bacteroidota</taxon>
        <taxon>Cytophagia</taxon>
        <taxon>Cytophagales</taxon>
        <taxon>Rhodocytophagaceae</taxon>
        <taxon>Rhodocytophaga</taxon>
    </lineage>
</organism>
<dbReference type="InterPro" id="IPR041617">
    <property type="entry name" value="TPR_MalT"/>
</dbReference>
<dbReference type="SUPFAM" id="SSF52540">
    <property type="entry name" value="P-loop containing nucleoside triphosphate hydrolases"/>
    <property type="match status" value="1"/>
</dbReference>
<dbReference type="Proteomes" id="UP000480178">
    <property type="component" value="Chromosome"/>
</dbReference>
<dbReference type="AlphaFoldDB" id="A0A6C0GHP2"/>
<evidence type="ECO:0000259" key="5">
    <source>
        <dbReference type="PROSITE" id="PS50125"/>
    </source>
</evidence>
<dbReference type="CDD" id="cd07302">
    <property type="entry name" value="CHD"/>
    <property type="match status" value="1"/>
</dbReference>
<dbReference type="Gene3D" id="3.30.70.1230">
    <property type="entry name" value="Nucleotide cyclase"/>
    <property type="match status" value="1"/>
</dbReference>
<dbReference type="InterPro" id="IPR029787">
    <property type="entry name" value="Nucleotide_cyclase"/>
</dbReference>
<dbReference type="KEGG" id="rhoz:GXP67_11510"/>
<sequence length="1084" mass="123039">MKEKRVRQLAAVMFADIVGYTAMMQQDEQLASRLRERHREVFELQHKRYQGKIIQYYGDGVLSVFKSAVEAAECAIQIQKFLQEGEPVPLKIGLHVGDIVFDETEVYGDGVNVASRIESLGIAGAILLSGKLNDELKNHPAISTTSLGIFELKNVASTIEVFAITNEGIKVPLLTQLQGKGEIPGKAIPLLPLVTKLHISPPGAQTLHRSELFDKLATGLKTKLILISAPAGFGKTTLVSDWIIQQNIPATWYSIDNSDNDVATFFSYIITAIQKLHPAFGQQALKLLHSPNQVSQQSIIQLLINELFSFPTRFLFVLDDFHLINNGEVLSLFTYFIEHIPPTIQLVILTRADPLLPIAKLRSQHQLTELRSADLSFSTNEIYSLFNRKLNLKLSISDVESLAYKTEGWIAGLQLIALSLRGREDSTAFISAFKGDNRYIMDYLIEEVLKLQTEEIKEFLLQTSLLEQLSAPLCNALLDRKDSQSVLEMLEKNNMFIVSLDADRKWYRYHHLFADLLKQRLLEKEKSVVWQLHTQAGAWFEENGLFPLAIEHLLQIRNYERGIGLLSKIAEDMWVNGQHSSIIKYGGLLPDDVIKKNPEFCLFYAWVLINAGQIQKAAPFLESAEKITMQQIAACPSDKQEIFYQKKLLGKLAVALAYQYSFLGKPEIILEYGRIALENLSEDDPLWFSWGWYAVAKAQLASNNIIESTEALKKALAFGKRSGNIYLITTIAINLGYTEGRLGLYKVSYKRSADLLEFLKENGYGNLVKTDWTYAVLFANMAAIQYFWADLEGASQHIQLAYKLCIKESDITSKVLVLVVYSVVLYSQGDLMGAEMKIKEMDSIIQKNKVNPFLQSMYISWKATFLILQNQLEKARDFLEMHGVWTGKTISYAEEYRYIPLALLLMAEYKLEEAFRLLSQLYELAKAQNRIERLIEINIFFSIIYQATGEKEKAMDSLLESLEFASADEILMYHINYLDQINPLLQEVFKKGISGKIKISQSFLHKLKSAIEKRKNVPSGKAGLTTRERETLQLMAENLSNQEIADKLFISLNTVKTRLKDMYVKLEVDSRTKAVEKAKQLRLI</sequence>
<dbReference type="InterPro" id="IPR059106">
    <property type="entry name" value="WHD_MalT"/>
</dbReference>
<evidence type="ECO:0000256" key="1">
    <source>
        <dbReference type="ARBA" id="ARBA00023015"/>
    </source>
</evidence>
<dbReference type="PANTHER" id="PTHR44688:SF16">
    <property type="entry name" value="DNA-BINDING TRANSCRIPTIONAL ACTIVATOR DEVR_DOSR"/>
    <property type="match status" value="1"/>
</dbReference>
<dbReference type="PRINTS" id="PR00038">
    <property type="entry name" value="HTHLUXR"/>
</dbReference>
<dbReference type="InterPro" id="IPR036388">
    <property type="entry name" value="WH-like_DNA-bd_sf"/>
</dbReference>
<dbReference type="PANTHER" id="PTHR44688">
    <property type="entry name" value="DNA-BINDING TRANSCRIPTIONAL ACTIVATOR DEVR_DOSR"/>
    <property type="match status" value="1"/>
</dbReference>
<evidence type="ECO:0000313" key="6">
    <source>
        <dbReference type="EMBL" id="QHT67223.1"/>
    </source>
</evidence>
<evidence type="ECO:0000256" key="3">
    <source>
        <dbReference type="ARBA" id="ARBA00023163"/>
    </source>
</evidence>
<dbReference type="GO" id="GO:0035556">
    <property type="term" value="P:intracellular signal transduction"/>
    <property type="evidence" value="ECO:0007669"/>
    <property type="project" value="InterPro"/>
</dbReference>
<dbReference type="Pfam" id="PF00211">
    <property type="entry name" value="Guanylate_cyc"/>
    <property type="match status" value="1"/>
</dbReference>
<dbReference type="SMART" id="SM00421">
    <property type="entry name" value="HTH_LUXR"/>
    <property type="match status" value="1"/>
</dbReference>
<dbReference type="InterPro" id="IPR016032">
    <property type="entry name" value="Sig_transdc_resp-reg_C-effctor"/>
</dbReference>
<dbReference type="Gene3D" id="1.10.10.10">
    <property type="entry name" value="Winged helix-like DNA-binding domain superfamily/Winged helix DNA-binding domain"/>
    <property type="match status" value="1"/>
</dbReference>
<dbReference type="Pfam" id="PF17874">
    <property type="entry name" value="TPR_MalT"/>
    <property type="match status" value="1"/>
</dbReference>
<dbReference type="SUPFAM" id="SSF46894">
    <property type="entry name" value="C-terminal effector domain of the bipartite response regulators"/>
    <property type="match status" value="1"/>
</dbReference>
<dbReference type="Pfam" id="PF25873">
    <property type="entry name" value="WHD_MalT"/>
    <property type="match status" value="1"/>
</dbReference>
<dbReference type="PROSITE" id="PS50125">
    <property type="entry name" value="GUANYLATE_CYCLASE_2"/>
    <property type="match status" value="1"/>
</dbReference>
<gene>
    <name evidence="6" type="ORF">GXP67_11510</name>
</gene>
<dbReference type="InterPro" id="IPR011990">
    <property type="entry name" value="TPR-like_helical_dom_sf"/>
</dbReference>
<feature type="domain" description="HTH luxR-type" evidence="4">
    <location>
        <begin position="1017"/>
        <end position="1082"/>
    </location>
</feature>
<dbReference type="PROSITE" id="PS50043">
    <property type="entry name" value="HTH_LUXR_2"/>
    <property type="match status" value="1"/>
</dbReference>
<keyword evidence="1" id="KW-0805">Transcription regulation</keyword>
<dbReference type="GO" id="GO:0006355">
    <property type="term" value="P:regulation of DNA-templated transcription"/>
    <property type="evidence" value="ECO:0007669"/>
    <property type="project" value="InterPro"/>
</dbReference>
<protein>
    <recommendedName>
        <fullName evidence="8">AAA family ATPase</fullName>
    </recommendedName>
</protein>
<dbReference type="InterPro" id="IPR000792">
    <property type="entry name" value="Tscrpt_reg_LuxR_C"/>
</dbReference>
<proteinExistence type="predicted"/>
<feature type="domain" description="Guanylate cyclase" evidence="5">
    <location>
        <begin position="11"/>
        <end position="118"/>
    </location>
</feature>
<dbReference type="SUPFAM" id="SSF48452">
    <property type="entry name" value="TPR-like"/>
    <property type="match status" value="1"/>
</dbReference>